<organism evidence="3 4">
    <name type="scientific">Acinetobacter nematophilus</name>
    <dbReference type="NCBI Taxonomy" id="2994642"/>
    <lineage>
        <taxon>Bacteria</taxon>
        <taxon>Pseudomonadati</taxon>
        <taxon>Pseudomonadota</taxon>
        <taxon>Gammaproteobacteria</taxon>
        <taxon>Moraxellales</taxon>
        <taxon>Moraxellaceae</taxon>
        <taxon>Acinetobacter</taxon>
    </lineage>
</organism>
<evidence type="ECO:0000313" key="3">
    <source>
        <dbReference type="EMBL" id="MCX5468857.1"/>
    </source>
</evidence>
<evidence type="ECO:0000313" key="4">
    <source>
        <dbReference type="Proteomes" id="UP001146019"/>
    </source>
</evidence>
<proteinExistence type="predicted"/>
<feature type="region of interest" description="Disordered" evidence="1">
    <location>
        <begin position="40"/>
        <end position="72"/>
    </location>
</feature>
<keyword evidence="2" id="KW-0812">Transmembrane</keyword>
<dbReference type="Proteomes" id="UP001146019">
    <property type="component" value="Unassembled WGS sequence"/>
</dbReference>
<keyword evidence="2" id="KW-0472">Membrane</keyword>
<feature type="compositionally biased region" description="Polar residues" evidence="1">
    <location>
        <begin position="42"/>
        <end position="72"/>
    </location>
</feature>
<dbReference type="AlphaFoldDB" id="A0A9X3DXN1"/>
<keyword evidence="4" id="KW-1185">Reference proteome</keyword>
<evidence type="ECO:0000256" key="2">
    <source>
        <dbReference type="SAM" id="Phobius"/>
    </source>
</evidence>
<name>A0A9X3DXN1_9GAMM</name>
<dbReference type="RefSeq" id="WP_266130930.1">
    <property type="nucleotide sequence ID" value="NZ_JAPKMY010000007.1"/>
</dbReference>
<gene>
    <name evidence="3" type="ORF">OSH00_14035</name>
</gene>
<accession>A0A9X3DXN1</accession>
<comment type="caution">
    <text evidence="3">The sequence shown here is derived from an EMBL/GenBank/DDBJ whole genome shotgun (WGS) entry which is preliminary data.</text>
</comment>
<keyword evidence="2" id="KW-1133">Transmembrane helix</keyword>
<evidence type="ECO:0000256" key="1">
    <source>
        <dbReference type="SAM" id="MobiDB-lite"/>
    </source>
</evidence>
<sequence length="194" mass="21930">MKLQLQIIIIAILVVALAGIVYILLTRSQQAQRENYAKAMLQPNQPQSSASEATVTNTSQHDSLRLSTPPLTTQAVKTSSKSAMNMQHCGSNEYSIDCNNPTYPLIWFMYTADPRPHIDQIISIEFMKAHQFRDLWIDELKIATKDGRSCEIVTWGADGENLTDEGLSIILDHCPTKQIKYVELKIEGQLYRFT</sequence>
<protein>
    <submittedName>
        <fullName evidence="3">Uncharacterized protein</fullName>
    </submittedName>
</protein>
<feature type="transmembrane region" description="Helical" evidence="2">
    <location>
        <begin position="6"/>
        <end position="25"/>
    </location>
</feature>
<reference evidence="3" key="1">
    <citation type="submission" date="2022-11" db="EMBL/GenBank/DDBJ databases">
        <title>Biodiversity and phylogenetic relationships of bacteria.</title>
        <authorList>
            <person name="Machado R.A.R."/>
            <person name="Bhat A."/>
            <person name="Loulou A."/>
            <person name="Kallel S."/>
        </authorList>
    </citation>
    <scope>NUCLEOTIDE SEQUENCE</scope>
    <source>
        <strain evidence="3">A-IN1</strain>
    </source>
</reference>
<dbReference type="EMBL" id="JAPKMY010000007">
    <property type="protein sequence ID" value="MCX5468857.1"/>
    <property type="molecule type" value="Genomic_DNA"/>
</dbReference>